<evidence type="ECO:0000313" key="1">
    <source>
        <dbReference type="EMBL" id="MCC5467630.1"/>
    </source>
</evidence>
<proteinExistence type="predicted"/>
<organism evidence="1 2">
    <name type="scientific">Pelosinus baikalensis</name>
    <dbReference type="NCBI Taxonomy" id="2892015"/>
    <lineage>
        <taxon>Bacteria</taxon>
        <taxon>Bacillati</taxon>
        <taxon>Bacillota</taxon>
        <taxon>Negativicutes</taxon>
        <taxon>Selenomonadales</taxon>
        <taxon>Sporomusaceae</taxon>
        <taxon>Pelosinus</taxon>
    </lineage>
</organism>
<dbReference type="Proteomes" id="UP001165492">
    <property type="component" value="Unassembled WGS sequence"/>
</dbReference>
<dbReference type="EMBL" id="JAJHJB010000037">
    <property type="protein sequence ID" value="MCC5467630.1"/>
    <property type="molecule type" value="Genomic_DNA"/>
</dbReference>
<keyword evidence="2" id="KW-1185">Reference proteome</keyword>
<name>A0ABS8HWU6_9FIRM</name>
<dbReference type="InterPro" id="IPR011231">
    <property type="entry name" value="Phage_VT1-Sakai_H0018"/>
</dbReference>
<gene>
    <name evidence="1" type="ORF">LMF89_20045</name>
</gene>
<reference evidence="1" key="1">
    <citation type="submission" date="2021-11" db="EMBL/GenBank/DDBJ databases">
        <title>Description of a new species Pelosinus isolated from the bottom sediments of Lake Baikal.</title>
        <authorList>
            <person name="Zakharyuk A."/>
        </authorList>
    </citation>
    <scope>NUCLEOTIDE SEQUENCE</scope>
    <source>
        <strain evidence="1">Bkl1</strain>
    </source>
</reference>
<dbReference type="RefSeq" id="WP_229536597.1">
    <property type="nucleotide sequence ID" value="NZ_JAJHJB010000037.1"/>
</dbReference>
<comment type="caution">
    <text evidence="1">The sequence shown here is derived from an EMBL/GenBank/DDBJ whole genome shotgun (WGS) entry which is preliminary data.</text>
</comment>
<accession>A0ABS8HWU6</accession>
<sequence>MAKAIAIYVQKGEILDFNNTGDTDIDYNEVVSLTNRIGIAKESITIGSTGSVAVVGVYELPADTTAAFVTGEPLYWDETNAKVVKTPGDIVAGWAFSNKATAGTNALVKIG</sequence>
<evidence type="ECO:0000313" key="2">
    <source>
        <dbReference type="Proteomes" id="UP001165492"/>
    </source>
</evidence>
<dbReference type="Pfam" id="PF09956">
    <property type="entry name" value="Phage_cement_2"/>
    <property type="match status" value="1"/>
</dbReference>
<protein>
    <submittedName>
        <fullName evidence="1">DUF2190 family protein</fullName>
    </submittedName>
</protein>